<reference evidence="2" key="1">
    <citation type="submission" date="2018-06" db="EMBL/GenBank/DDBJ databases">
        <authorList>
            <person name="Zhirakovskaya E."/>
        </authorList>
    </citation>
    <scope>NUCLEOTIDE SEQUENCE</scope>
</reference>
<feature type="transmembrane region" description="Helical" evidence="1">
    <location>
        <begin position="109"/>
        <end position="129"/>
    </location>
</feature>
<accession>A0A3B0VG01</accession>
<keyword evidence="1" id="KW-1133">Transmembrane helix</keyword>
<dbReference type="AlphaFoldDB" id="A0A3B0VG01"/>
<keyword evidence="1" id="KW-0472">Membrane</keyword>
<feature type="non-terminal residue" evidence="2">
    <location>
        <position position="401"/>
    </location>
</feature>
<protein>
    <submittedName>
        <fullName evidence="2">Uncharacterized protein</fullName>
    </submittedName>
</protein>
<sequence>MGCFRINLSSPLELIFYGLSLLQAYRAVQLTGRIRQDWLGFLSAPLTRQKMHLVEQAAFFLAIPPSVIVHEYFHAFPIWQFGGRIVNCGYGFYWGFVQPDRLFPPAQQWIISLGGTIGSLLFAAVLFSILYRHRSQTLRYFARQSLRTLLFYSLIYYPIFTVVTFIGDWRLIYDFAATPLLSGGTAVIHILVLLLFWQANRLGWFEMIGHRSAEEAAAFAQLEAQRRLSPQDAKLTLSYVERLRTGGASQKATTVLKQLISQHPNMGEAYLQLGLIQAEGKKNVPVTAVRNLEKALQLGLNSPRQQAMTYQLLGQYQLDIGKGKEALQHLDQAIRAIETIADPPTNPLYKAHLHHLRSLAHQRLQQPELAQQNAKVALELAQTVSDVKAIAHYQRELEQIK</sequence>
<dbReference type="InterPro" id="IPR011990">
    <property type="entry name" value="TPR-like_helical_dom_sf"/>
</dbReference>
<dbReference type="Gene3D" id="1.25.40.10">
    <property type="entry name" value="Tetratricopeptide repeat domain"/>
    <property type="match status" value="1"/>
</dbReference>
<name>A0A3B0VG01_9ZZZZ</name>
<feature type="transmembrane region" description="Helical" evidence="1">
    <location>
        <begin position="149"/>
        <end position="169"/>
    </location>
</feature>
<organism evidence="2">
    <name type="scientific">hydrothermal vent metagenome</name>
    <dbReference type="NCBI Taxonomy" id="652676"/>
    <lineage>
        <taxon>unclassified sequences</taxon>
        <taxon>metagenomes</taxon>
        <taxon>ecological metagenomes</taxon>
    </lineage>
</organism>
<feature type="transmembrane region" description="Helical" evidence="1">
    <location>
        <begin position="175"/>
        <end position="197"/>
    </location>
</feature>
<keyword evidence="1" id="KW-0812">Transmembrane</keyword>
<evidence type="ECO:0000256" key="1">
    <source>
        <dbReference type="SAM" id="Phobius"/>
    </source>
</evidence>
<gene>
    <name evidence="2" type="ORF">MNBD_CHLOROFLEXI01-4390</name>
</gene>
<dbReference type="SUPFAM" id="SSF48452">
    <property type="entry name" value="TPR-like"/>
    <property type="match status" value="1"/>
</dbReference>
<feature type="transmembrane region" description="Helical" evidence="1">
    <location>
        <begin position="53"/>
        <end position="73"/>
    </location>
</feature>
<dbReference type="EMBL" id="UOEU01000121">
    <property type="protein sequence ID" value="VAW30966.1"/>
    <property type="molecule type" value="Genomic_DNA"/>
</dbReference>
<evidence type="ECO:0000313" key="2">
    <source>
        <dbReference type="EMBL" id="VAW30966.1"/>
    </source>
</evidence>
<proteinExistence type="predicted"/>